<evidence type="ECO:0000256" key="2">
    <source>
        <dbReference type="ARBA" id="ARBA00022723"/>
    </source>
</evidence>
<feature type="chain" id="PRO_5036894478" evidence="5">
    <location>
        <begin position="24"/>
        <end position="211"/>
    </location>
</feature>
<dbReference type="Proteomes" id="UP000662783">
    <property type="component" value="Chromosome"/>
</dbReference>
<gene>
    <name evidence="7" type="ORF">JR347_16190</name>
</gene>
<evidence type="ECO:0000256" key="1">
    <source>
        <dbReference type="ARBA" id="ARBA00022617"/>
    </source>
</evidence>
<dbReference type="SUPFAM" id="SSF46626">
    <property type="entry name" value="Cytochrome c"/>
    <property type="match status" value="1"/>
</dbReference>
<dbReference type="GO" id="GO:0046872">
    <property type="term" value="F:metal ion binding"/>
    <property type="evidence" value="ECO:0007669"/>
    <property type="project" value="UniProtKB-KW"/>
</dbReference>
<evidence type="ECO:0000256" key="3">
    <source>
        <dbReference type="ARBA" id="ARBA00023004"/>
    </source>
</evidence>
<protein>
    <submittedName>
        <fullName evidence="7">Cytochrome c</fullName>
    </submittedName>
</protein>
<keyword evidence="8" id="KW-1185">Reference proteome</keyword>
<proteinExistence type="predicted"/>
<evidence type="ECO:0000259" key="6">
    <source>
        <dbReference type="PROSITE" id="PS51007"/>
    </source>
</evidence>
<evidence type="ECO:0000313" key="7">
    <source>
        <dbReference type="EMBL" id="QSE97112.1"/>
    </source>
</evidence>
<dbReference type="PROSITE" id="PS51257">
    <property type="entry name" value="PROKAR_LIPOPROTEIN"/>
    <property type="match status" value="1"/>
</dbReference>
<organism evidence="7 8">
    <name type="scientific">Fulvivirga lutea</name>
    <dbReference type="NCBI Taxonomy" id="2810512"/>
    <lineage>
        <taxon>Bacteria</taxon>
        <taxon>Pseudomonadati</taxon>
        <taxon>Bacteroidota</taxon>
        <taxon>Cytophagia</taxon>
        <taxon>Cytophagales</taxon>
        <taxon>Fulvivirgaceae</taxon>
        <taxon>Fulvivirga</taxon>
    </lineage>
</organism>
<dbReference type="GO" id="GO:0009055">
    <property type="term" value="F:electron transfer activity"/>
    <property type="evidence" value="ECO:0007669"/>
    <property type="project" value="InterPro"/>
</dbReference>
<keyword evidence="5" id="KW-0732">Signal</keyword>
<dbReference type="PANTHER" id="PTHR40394:SF2">
    <property type="entry name" value="QUINOL:CYTOCHROME C OXIDOREDUCTASE MEMBRANE PROTEIN"/>
    <property type="match status" value="1"/>
</dbReference>
<dbReference type="PANTHER" id="PTHR40394">
    <property type="entry name" value="LIPOPROTEIN-RELATED"/>
    <property type="match status" value="1"/>
</dbReference>
<accession>A0A974WHA4</accession>
<dbReference type="Pfam" id="PF13442">
    <property type="entry name" value="Cytochrome_CBB3"/>
    <property type="match status" value="1"/>
</dbReference>
<feature type="signal peptide" evidence="5">
    <location>
        <begin position="1"/>
        <end position="23"/>
    </location>
</feature>
<dbReference type="EMBL" id="CP070608">
    <property type="protein sequence ID" value="QSE97112.1"/>
    <property type="molecule type" value="Genomic_DNA"/>
</dbReference>
<keyword evidence="3 4" id="KW-0408">Iron</keyword>
<evidence type="ECO:0000256" key="4">
    <source>
        <dbReference type="PROSITE-ProRule" id="PRU00433"/>
    </source>
</evidence>
<reference evidence="7" key="1">
    <citation type="submission" date="2021-02" db="EMBL/GenBank/DDBJ databases">
        <title>Fulvivirga sp. S481 isolated from sea water.</title>
        <authorList>
            <person name="Bae S.S."/>
            <person name="Baek K."/>
        </authorList>
    </citation>
    <scope>NUCLEOTIDE SEQUENCE</scope>
    <source>
        <strain evidence="7">S481</strain>
    </source>
</reference>
<evidence type="ECO:0000256" key="5">
    <source>
        <dbReference type="SAM" id="SignalP"/>
    </source>
</evidence>
<keyword evidence="2 4" id="KW-0479">Metal-binding</keyword>
<dbReference type="KEGG" id="fuv:JR347_16190"/>
<dbReference type="InterPro" id="IPR036909">
    <property type="entry name" value="Cyt_c-like_dom_sf"/>
</dbReference>
<dbReference type="RefSeq" id="WP_205721625.1">
    <property type="nucleotide sequence ID" value="NZ_CP070608.1"/>
</dbReference>
<dbReference type="PROSITE" id="PS51007">
    <property type="entry name" value="CYTC"/>
    <property type="match status" value="1"/>
</dbReference>
<dbReference type="Gene3D" id="1.10.760.10">
    <property type="entry name" value="Cytochrome c-like domain"/>
    <property type="match status" value="1"/>
</dbReference>
<feature type="domain" description="Cytochrome c" evidence="6">
    <location>
        <begin position="126"/>
        <end position="210"/>
    </location>
</feature>
<dbReference type="GO" id="GO:0020037">
    <property type="term" value="F:heme binding"/>
    <property type="evidence" value="ECO:0007669"/>
    <property type="project" value="InterPro"/>
</dbReference>
<dbReference type="InterPro" id="IPR009056">
    <property type="entry name" value="Cyt_c-like_dom"/>
</dbReference>
<evidence type="ECO:0000313" key="8">
    <source>
        <dbReference type="Proteomes" id="UP000662783"/>
    </source>
</evidence>
<dbReference type="AlphaFoldDB" id="A0A974WHA4"/>
<sequence>MRINTVFNYLFSLTLAATLVSCGADGDNQGLEYAPNMYHSVPYEPLSQITDEEAGEAAQFLNDTRDGHGEYYNSNPLNAHGMTMRTPAPNTVPRNKNGILPYRIPKDSLEIAAEIASPIDSTMAEAAIKDGKILYGRYCEHCHGAKGEADGLVAEKYPGVANLQGVAYKNITEGHIFHVITWGKGLMGAHGSQVSPEDRWKIAKFVKSIQK</sequence>
<keyword evidence="1 4" id="KW-0349">Heme</keyword>
<name>A0A974WHA4_9BACT</name>